<reference evidence="6" key="2">
    <citation type="submission" date="2023-01" db="EMBL/GenBank/DDBJ databases">
        <title>Draft genome sequence of Agaribacter marinus strain NBRC 110023.</title>
        <authorList>
            <person name="Sun Q."/>
            <person name="Mori K."/>
        </authorList>
    </citation>
    <scope>NUCLEOTIDE SEQUENCE</scope>
    <source>
        <strain evidence="6">NBRC 110023</strain>
    </source>
</reference>
<dbReference type="NCBIfam" id="TIGR02795">
    <property type="entry name" value="tol_pal_ybgF"/>
    <property type="match status" value="1"/>
</dbReference>
<keyword evidence="2" id="KW-0574">Periplasm</keyword>
<dbReference type="GO" id="GO:0030288">
    <property type="term" value="C:outer membrane-bounded periplasmic space"/>
    <property type="evidence" value="ECO:0007669"/>
    <property type="project" value="UniProtKB-UniRule"/>
</dbReference>
<dbReference type="Pfam" id="PF16331">
    <property type="entry name" value="TolA_bind_tri"/>
    <property type="match status" value="1"/>
</dbReference>
<sequence precursor="true">MRKQFVSTLVLSFISGACLAQAPVVDISDTPTVSTASTNGLVDVSILEDRLAVLERIVESRTENQQRMQEQLDILQSDVDGIRGSIELHNHQLEKILERQRELFLEIDNRFSSLQSQTQQVASQFPSTTNAGAASNGTPTAVIPASGNEQSAYQDAVNLILKQRDYDAAIPAFKTFLSQFPNSEYTDNAHYWLGQLLYNKKEWADAKNAFEQVVNNFNQSPKRADSILKLGMIAKQTGTIGTANQLFQQVVAEYPDSTPARLANEQLAGN</sequence>
<dbReference type="Gene3D" id="1.25.40.10">
    <property type="entry name" value="Tetratricopeptide repeat domain"/>
    <property type="match status" value="1"/>
</dbReference>
<accession>A0AA37T676</accession>
<dbReference type="Proteomes" id="UP001156601">
    <property type="component" value="Unassembled WGS sequence"/>
</dbReference>
<comment type="subcellular location">
    <subcellularLocation>
        <location evidence="2">Periplasm</location>
    </subcellularLocation>
</comment>
<feature type="region of interest" description="Disordered" evidence="3">
    <location>
        <begin position="118"/>
        <end position="141"/>
    </location>
</feature>
<dbReference type="RefSeq" id="WP_284218431.1">
    <property type="nucleotide sequence ID" value="NZ_BSOT01000007.1"/>
</dbReference>
<keyword evidence="1 2" id="KW-0732">Signal</keyword>
<feature type="compositionally biased region" description="Polar residues" evidence="3">
    <location>
        <begin position="118"/>
        <end position="139"/>
    </location>
</feature>
<evidence type="ECO:0000313" key="6">
    <source>
        <dbReference type="EMBL" id="GLR72070.1"/>
    </source>
</evidence>
<comment type="function">
    <text evidence="2">Mediates coordination of peptidoglycan synthesis and outer membrane constriction during cell division.</text>
</comment>
<comment type="caution">
    <text evidence="6">The sequence shown here is derived from an EMBL/GenBank/DDBJ whole genome shotgun (WGS) entry which is preliminary data.</text>
</comment>
<dbReference type="InterPro" id="IPR032519">
    <property type="entry name" value="YbgF_tri"/>
</dbReference>
<dbReference type="EMBL" id="BSOT01000007">
    <property type="protein sequence ID" value="GLR72070.1"/>
    <property type="molecule type" value="Genomic_DNA"/>
</dbReference>
<evidence type="ECO:0000256" key="1">
    <source>
        <dbReference type="ARBA" id="ARBA00022729"/>
    </source>
</evidence>
<evidence type="ECO:0000256" key="3">
    <source>
        <dbReference type="SAM" id="MobiDB-lite"/>
    </source>
</evidence>
<evidence type="ECO:0000256" key="2">
    <source>
        <dbReference type="HAMAP-Rule" id="MF_02066"/>
    </source>
</evidence>
<feature type="domain" description="Outer membrane lipoprotein BamD-like" evidence="4">
    <location>
        <begin position="149"/>
        <end position="266"/>
    </location>
</feature>
<feature type="signal peptide" evidence="2">
    <location>
        <begin position="1"/>
        <end position="22"/>
    </location>
</feature>
<dbReference type="PROSITE" id="PS51257">
    <property type="entry name" value="PROKAR_LIPOPROTEIN"/>
    <property type="match status" value="1"/>
</dbReference>
<dbReference type="InterPro" id="IPR034706">
    <property type="entry name" value="CpoB"/>
</dbReference>
<dbReference type="InterPro" id="IPR039565">
    <property type="entry name" value="BamD-like"/>
</dbReference>
<name>A0AA37T676_9ALTE</name>
<dbReference type="GO" id="GO:0043093">
    <property type="term" value="P:FtsZ-dependent cytokinesis"/>
    <property type="evidence" value="ECO:0007669"/>
    <property type="project" value="UniProtKB-UniRule"/>
</dbReference>
<evidence type="ECO:0000313" key="7">
    <source>
        <dbReference type="Proteomes" id="UP001156601"/>
    </source>
</evidence>
<dbReference type="InterPro" id="IPR011990">
    <property type="entry name" value="TPR-like_helical_dom_sf"/>
</dbReference>
<feature type="chain" id="PRO_5041494500" description="Cell division coordinator CpoB" evidence="2">
    <location>
        <begin position="23"/>
        <end position="270"/>
    </location>
</feature>
<dbReference type="SUPFAM" id="SSF48452">
    <property type="entry name" value="TPR-like"/>
    <property type="match status" value="1"/>
</dbReference>
<dbReference type="GO" id="GO:0070206">
    <property type="term" value="P:protein trimerization"/>
    <property type="evidence" value="ECO:0007669"/>
    <property type="project" value="InterPro"/>
</dbReference>
<dbReference type="Gene3D" id="1.20.5.110">
    <property type="match status" value="1"/>
</dbReference>
<organism evidence="6 7">
    <name type="scientific">Agaribacter marinus</name>
    <dbReference type="NCBI Taxonomy" id="1431249"/>
    <lineage>
        <taxon>Bacteria</taxon>
        <taxon>Pseudomonadati</taxon>
        <taxon>Pseudomonadota</taxon>
        <taxon>Gammaproteobacteria</taxon>
        <taxon>Alteromonadales</taxon>
        <taxon>Alteromonadaceae</taxon>
        <taxon>Agaribacter</taxon>
    </lineage>
</organism>
<proteinExistence type="inferred from homology"/>
<protein>
    <recommendedName>
        <fullName evidence="2">Cell division coordinator CpoB</fullName>
    </recommendedName>
</protein>
<keyword evidence="2" id="KW-0132">Cell division</keyword>
<evidence type="ECO:0000259" key="5">
    <source>
        <dbReference type="Pfam" id="PF16331"/>
    </source>
</evidence>
<evidence type="ECO:0000259" key="4">
    <source>
        <dbReference type="Pfam" id="PF13525"/>
    </source>
</evidence>
<dbReference type="HAMAP" id="MF_02066">
    <property type="entry name" value="CpoB"/>
    <property type="match status" value="1"/>
</dbReference>
<dbReference type="Pfam" id="PF13525">
    <property type="entry name" value="YfiO"/>
    <property type="match status" value="1"/>
</dbReference>
<keyword evidence="7" id="KW-1185">Reference proteome</keyword>
<gene>
    <name evidence="2" type="primary">cpoB</name>
    <name evidence="6" type="ORF">GCM10007852_29780</name>
</gene>
<reference evidence="6" key="1">
    <citation type="journal article" date="2014" name="Int. J. Syst. Evol. Microbiol.">
        <title>Complete genome sequence of Corynebacterium casei LMG S-19264T (=DSM 44701T), isolated from a smear-ripened cheese.</title>
        <authorList>
            <consortium name="US DOE Joint Genome Institute (JGI-PGF)"/>
            <person name="Walter F."/>
            <person name="Albersmeier A."/>
            <person name="Kalinowski J."/>
            <person name="Ruckert C."/>
        </authorList>
    </citation>
    <scope>NUCLEOTIDE SEQUENCE</scope>
    <source>
        <strain evidence="6">NBRC 110023</strain>
    </source>
</reference>
<dbReference type="InterPro" id="IPR014162">
    <property type="entry name" value="CpoB_C"/>
</dbReference>
<keyword evidence="2" id="KW-0131">Cell cycle</keyword>
<dbReference type="AlphaFoldDB" id="A0AA37T676"/>
<comment type="similarity">
    <text evidence="2">Belongs to the CpoB family.</text>
</comment>
<feature type="domain" description="YbgF trimerisation" evidence="5">
    <location>
        <begin position="47"/>
        <end position="120"/>
    </location>
</feature>